<name>G3J270_METTV</name>
<gene>
    <name evidence="1" type="ORF">Mettu_2943</name>
</gene>
<sequence length="163" mass="19232">MTNIPTKLRRYFGFHQRQQQRRGSFPRAAWECSQGALRHESWSMRRNVGYLNVGRSASHIAFPRSAWERELSKMLDKADVGRNKAIQARSARWRFRRVREVFAGKASSRCRSDRLIPAYFEMWLMRRNVGHLNVGRSASHIAFPRSAWERELSKMLDKAENHD</sequence>
<dbReference type="HOGENOM" id="CLU_1625164_0_0_6"/>
<accession>G3J270</accession>
<reference evidence="1 2" key="1">
    <citation type="submission" date="2011-06" db="EMBL/GenBank/DDBJ databases">
        <title>Genomic sequence of Methylobacter tundripaludum SV96.</title>
        <authorList>
            <consortium name="US DOE Joint Genome Institute"/>
            <person name="Lucas S."/>
            <person name="Han J."/>
            <person name="Lapidus A."/>
            <person name="Cheng J.-F."/>
            <person name="Goodwin L."/>
            <person name="Pitluck S."/>
            <person name="Held B."/>
            <person name="Detter J.C."/>
            <person name="Han C."/>
            <person name="Tapia R."/>
            <person name="Land M."/>
            <person name="Hauser L."/>
            <person name="Kyrpides N."/>
            <person name="Ivanova N."/>
            <person name="Ovchinnikova G."/>
            <person name="Pagani I."/>
            <person name="Klotz M.G."/>
            <person name="Dispirito A.A."/>
            <person name="Murrell J.C."/>
            <person name="Dunfield P."/>
            <person name="Kalyuzhnaya M.G."/>
            <person name="Svenning M."/>
            <person name="Trotsenko Y.A."/>
            <person name="Stein L.Y."/>
            <person name="Woyke T."/>
        </authorList>
    </citation>
    <scope>NUCLEOTIDE SEQUENCE [LARGE SCALE GENOMIC DNA]</scope>
    <source>
        <strain evidence="2">ATCC BAA-1195 / DSM 17260 / SV96</strain>
    </source>
</reference>
<dbReference type="AlphaFoldDB" id="G3J270"/>
<proteinExistence type="predicted"/>
<protein>
    <submittedName>
        <fullName evidence="1">Uncharacterized protein</fullName>
    </submittedName>
</protein>
<organism evidence="1 2">
    <name type="scientific">Methylobacter tundripaludum (strain ATCC BAA-1195 / DSM 17260 / SV96)</name>
    <dbReference type="NCBI Taxonomy" id="697282"/>
    <lineage>
        <taxon>Bacteria</taxon>
        <taxon>Pseudomonadati</taxon>
        <taxon>Pseudomonadota</taxon>
        <taxon>Gammaproteobacteria</taxon>
        <taxon>Methylococcales</taxon>
        <taxon>Methylococcaceae</taxon>
        <taxon>Methylobacter</taxon>
    </lineage>
</organism>
<dbReference type="Proteomes" id="UP000004664">
    <property type="component" value="Unassembled WGS sequence"/>
</dbReference>
<evidence type="ECO:0000313" key="1">
    <source>
        <dbReference type="EMBL" id="EGW19826.1"/>
    </source>
</evidence>
<dbReference type="EMBL" id="JH109154">
    <property type="protein sequence ID" value="EGW19826.1"/>
    <property type="molecule type" value="Genomic_DNA"/>
</dbReference>
<keyword evidence="2" id="KW-1185">Reference proteome</keyword>
<evidence type="ECO:0000313" key="2">
    <source>
        <dbReference type="Proteomes" id="UP000004664"/>
    </source>
</evidence>
<dbReference type="STRING" id="697282.Mettu_2943"/>